<reference evidence="1" key="1">
    <citation type="journal article" date="2015" name="Genome Biol. Evol.">
        <title>Organellar Genomes of White Spruce (Picea glauca): Assembly and Annotation.</title>
        <authorList>
            <person name="Jackman S.D."/>
            <person name="Warren R.L."/>
            <person name="Gibb E.A."/>
            <person name="Vandervalk B.P."/>
            <person name="Mohamadi H."/>
            <person name="Chu J."/>
            <person name="Raymond A."/>
            <person name="Pleasance S."/>
            <person name="Coope R."/>
            <person name="Wildung M.R."/>
            <person name="Ritland C.E."/>
            <person name="Bousquet J."/>
            <person name="Jones S.J."/>
            <person name="Bohlmann J."/>
            <person name="Birol I."/>
        </authorList>
    </citation>
    <scope>NUCLEOTIDE SEQUENCE [LARGE SCALE GENOMIC DNA]</scope>
    <source>
        <tissue evidence="1">Flushing bud</tissue>
    </source>
</reference>
<name>A0A101M121_PICGL</name>
<dbReference type="AlphaFoldDB" id="A0A101M121"/>
<keyword evidence="1" id="KW-0496">Mitochondrion</keyword>
<comment type="caution">
    <text evidence="1">The sequence shown here is derived from an EMBL/GenBank/DDBJ whole genome shotgun (WGS) entry which is preliminary data.</text>
</comment>
<dbReference type="EMBL" id="LKAM01000004">
    <property type="protein sequence ID" value="KUM48969.1"/>
    <property type="molecule type" value="Genomic_DNA"/>
</dbReference>
<proteinExistence type="predicted"/>
<accession>A0A101M121</accession>
<organism evidence="1">
    <name type="scientific">Picea glauca</name>
    <name type="common">White spruce</name>
    <name type="synonym">Pinus glauca</name>
    <dbReference type="NCBI Taxonomy" id="3330"/>
    <lineage>
        <taxon>Eukaryota</taxon>
        <taxon>Viridiplantae</taxon>
        <taxon>Streptophyta</taxon>
        <taxon>Embryophyta</taxon>
        <taxon>Tracheophyta</taxon>
        <taxon>Spermatophyta</taxon>
        <taxon>Pinopsida</taxon>
        <taxon>Pinidae</taxon>
        <taxon>Conifers I</taxon>
        <taxon>Pinales</taxon>
        <taxon>Pinaceae</taxon>
        <taxon>Picea</taxon>
    </lineage>
</organism>
<evidence type="ECO:0000313" key="1">
    <source>
        <dbReference type="EMBL" id="KUM48969.1"/>
    </source>
</evidence>
<protein>
    <submittedName>
        <fullName evidence="1">Uncharacterized protein</fullName>
    </submittedName>
</protein>
<geneLocation type="mitochondrion" evidence="1"/>
<gene>
    <name evidence="1" type="ORF">ABT39_MTgene4305</name>
</gene>
<sequence length="69" mass="7992">MEGPDEGYLFLHYKRPCWDIFVLRGSYDPAWVGHAWSSWCLPTVSWPGGTADYPLLGQYLTSKYVYKSK</sequence>